<dbReference type="Proteomes" id="UP000327013">
    <property type="component" value="Chromosome 8"/>
</dbReference>
<reference evidence="1 2" key="1">
    <citation type="submission" date="2019-06" db="EMBL/GenBank/DDBJ databases">
        <title>A chromosomal-level reference genome of Carpinus fangiana (Coryloideae, Betulaceae).</title>
        <authorList>
            <person name="Yang X."/>
            <person name="Wang Z."/>
            <person name="Zhang L."/>
            <person name="Hao G."/>
            <person name="Liu J."/>
            <person name="Yang Y."/>
        </authorList>
    </citation>
    <scope>NUCLEOTIDE SEQUENCE [LARGE SCALE GENOMIC DNA]</scope>
    <source>
        <strain evidence="1">Cfa_2016G</strain>
        <tissue evidence="1">Leaf</tissue>
    </source>
</reference>
<accession>A0A5N6RY02</accession>
<dbReference type="AlphaFoldDB" id="A0A5N6RY02"/>
<dbReference type="OrthoDB" id="1725562at2759"/>
<gene>
    <name evidence="1" type="ORF">FH972_020567</name>
</gene>
<evidence type="ECO:0000313" key="2">
    <source>
        <dbReference type="Proteomes" id="UP000327013"/>
    </source>
</evidence>
<protein>
    <submittedName>
        <fullName evidence="1">Uncharacterized protein</fullName>
    </submittedName>
</protein>
<evidence type="ECO:0000313" key="1">
    <source>
        <dbReference type="EMBL" id="KAE8125794.1"/>
    </source>
</evidence>
<name>A0A5N6RY02_9ROSI</name>
<organism evidence="1 2">
    <name type="scientific">Carpinus fangiana</name>
    <dbReference type="NCBI Taxonomy" id="176857"/>
    <lineage>
        <taxon>Eukaryota</taxon>
        <taxon>Viridiplantae</taxon>
        <taxon>Streptophyta</taxon>
        <taxon>Embryophyta</taxon>
        <taxon>Tracheophyta</taxon>
        <taxon>Spermatophyta</taxon>
        <taxon>Magnoliopsida</taxon>
        <taxon>eudicotyledons</taxon>
        <taxon>Gunneridae</taxon>
        <taxon>Pentapetalae</taxon>
        <taxon>rosids</taxon>
        <taxon>fabids</taxon>
        <taxon>Fagales</taxon>
        <taxon>Betulaceae</taxon>
        <taxon>Carpinus</taxon>
    </lineage>
</organism>
<proteinExistence type="predicted"/>
<dbReference type="EMBL" id="CM017328">
    <property type="protein sequence ID" value="KAE8125794.1"/>
    <property type="molecule type" value="Genomic_DNA"/>
</dbReference>
<sequence>MPPPPPPPPPPTFWRAPFSFSTAAHGTNAVAEGRNLTSVLHETTRDTKNEAMEKAEAVGDTVMEAMDSAYDVTEKSTQDVTDTIVAEADNHVVDTSEYRSIQDAAKQTETS</sequence>
<keyword evidence="2" id="KW-1185">Reference proteome</keyword>